<reference evidence="1 2" key="1">
    <citation type="submission" date="2016-11" db="EMBL/GenBank/DDBJ databases">
        <authorList>
            <person name="Jaros S."/>
            <person name="Januszkiewicz K."/>
            <person name="Wedrychowicz H."/>
        </authorList>
    </citation>
    <scope>NUCLEOTIDE SEQUENCE [LARGE SCALE GENOMIC DNA]</scope>
    <source>
        <strain evidence="1 2">DSM 43832</strain>
    </source>
</reference>
<gene>
    <name evidence="1" type="ORF">SAMN05443637_103381</name>
</gene>
<protein>
    <submittedName>
        <fullName evidence="1">Uncharacterized protein</fullName>
    </submittedName>
</protein>
<name>A0A1M6QKB5_PSETH</name>
<proteinExistence type="predicted"/>
<evidence type="ECO:0000313" key="1">
    <source>
        <dbReference type="EMBL" id="SHK20729.1"/>
    </source>
</evidence>
<sequence length="120" mass="13464">MKELRLTQQDLVERSRRAGHEISRPMWHKWTNTEWKNGPGADPIRGIAAALEVSTQEVHDAAGVSMNLRPQHTDLDPDTHAVIVMFQERTPEERAALVEMLRSAIRLADSATARRTGSAD</sequence>
<dbReference type="EMBL" id="FRAP01000003">
    <property type="protein sequence ID" value="SHK20729.1"/>
    <property type="molecule type" value="Genomic_DNA"/>
</dbReference>
<evidence type="ECO:0000313" key="2">
    <source>
        <dbReference type="Proteomes" id="UP000184363"/>
    </source>
</evidence>
<dbReference type="STRING" id="1848.SAMN05443637_103381"/>
<dbReference type="Proteomes" id="UP000184363">
    <property type="component" value="Unassembled WGS sequence"/>
</dbReference>
<organism evidence="1 2">
    <name type="scientific">Pseudonocardia thermophila</name>
    <dbReference type="NCBI Taxonomy" id="1848"/>
    <lineage>
        <taxon>Bacteria</taxon>
        <taxon>Bacillati</taxon>
        <taxon>Actinomycetota</taxon>
        <taxon>Actinomycetes</taxon>
        <taxon>Pseudonocardiales</taxon>
        <taxon>Pseudonocardiaceae</taxon>
        <taxon>Pseudonocardia</taxon>
    </lineage>
</organism>
<dbReference type="RefSeq" id="WP_073455878.1">
    <property type="nucleotide sequence ID" value="NZ_CALGVN010000065.1"/>
</dbReference>
<accession>A0A1M6QKB5</accession>
<dbReference type="AlphaFoldDB" id="A0A1M6QKB5"/>
<keyword evidence="2" id="KW-1185">Reference proteome</keyword>